<accession>A0ABQ9UKI0</accession>
<dbReference type="EMBL" id="JASSZA010000011">
    <property type="protein sequence ID" value="KAK2097607.1"/>
    <property type="molecule type" value="Genomic_DNA"/>
</dbReference>
<feature type="non-terminal residue" evidence="2">
    <location>
        <position position="1"/>
    </location>
</feature>
<proteinExistence type="predicted"/>
<organism evidence="2 3">
    <name type="scientific">Saguinus oedipus</name>
    <name type="common">Cotton-top tamarin</name>
    <name type="synonym">Oedipomidas oedipus</name>
    <dbReference type="NCBI Taxonomy" id="9490"/>
    <lineage>
        <taxon>Eukaryota</taxon>
        <taxon>Metazoa</taxon>
        <taxon>Chordata</taxon>
        <taxon>Craniata</taxon>
        <taxon>Vertebrata</taxon>
        <taxon>Euteleostomi</taxon>
        <taxon>Mammalia</taxon>
        <taxon>Eutheria</taxon>
        <taxon>Euarchontoglires</taxon>
        <taxon>Primates</taxon>
        <taxon>Haplorrhini</taxon>
        <taxon>Platyrrhini</taxon>
        <taxon>Cebidae</taxon>
        <taxon>Callitrichinae</taxon>
        <taxon>Saguinus</taxon>
    </lineage>
</organism>
<protein>
    <submittedName>
        <fullName evidence="2">Uncharacterized protein</fullName>
    </submittedName>
</protein>
<sequence length="80" mass="8661">DTGKTRKIPDVGRTNGQSEWQPVLSLTKSSPTGPTQQEFKKFQSLTLRTSSNPHMIVHDGKNSLDCHIEVSGESGSGNPP</sequence>
<gene>
    <name evidence="2" type="ORF">P7K49_023058</name>
</gene>
<name>A0ABQ9UKI0_SAGOE</name>
<keyword evidence="3" id="KW-1185">Reference proteome</keyword>
<evidence type="ECO:0000313" key="3">
    <source>
        <dbReference type="Proteomes" id="UP001266305"/>
    </source>
</evidence>
<dbReference type="Proteomes" id="UP001266305">
    <property type="component" value="Unassembled WGS sequence"/>
</dbReference>
<feature type="non-terminal residue" evidence="2">
    <location>
        <position position="80"/>
    </location>
</feature>
<evidence type="ECO:0000313" key="2">
    <source>
        <dbReference type="EMBL" id="KAK2097607.1"/>
    </source>
</evidence>
<evidence type="ECO:0000256" key="1">
    <source>
        <dbReference type="SAM" id="MobiDB-lite"/>
    </source>
</evidence>
<feature type="region of interest" description="Disordered" evidence="1">
    <location>
        <begin position="1"/>
        <end position="36"/>
    </location>
</feature>
<reference evidence="2 3" key="1">
    <citation type="submission" date="2023-05" db="EMBL/GenBank/DDBJ databases">
        <title>B98-5 Cell Line De Novo Hybrid Assembly: An Optical Mapping Approach.</title>
        <authorList>
            <person name="Kananen K."/>
            <person name="Auerbach J.A."/>
            <person name="Kautto E."/>
            <person name="Blachly J.S."/>
        </authorList>
    </citation>
    <scope>NUCLEOTIDE SEQUENCE [LARGE SCALE GENOMIC DNA]</scope>
    <source>
        <strain evidence="2">B95-8</strain>
        <tissue evidence="2">Cell line</tissue>
    </source>
</reference>
<comment type="caution">
    <text evidence="2">The sequence shown here is derived from an EMBL/GenBank/DDBJ whole genome shotgun (WGS) entry which is preliminary data.</text>
</comment>
<feature type="compositionally biased region" description="Polar residues" evidence="1">
    <location>
        <begin position="14"/>
        <end position="36"/>
    </location>
</feature>
<feature type="compositionally biased region" description="Basic and acidic residues" evidence="1">
    <location>
        <begin position="1"/>
        <end position="10"/>
    </location>
</feature>